<comment type="caution">
    <text evidence="2">The sequence shown here is derived from an EMBL/GenBank/DDBJ whole genome shotgun (WGS) entry which is preliminary data.</text>
</comment>
<feature type="compositionally biased region" description="Low complexity" evidence="1">
    <location>
        <begin position="54"/>
        <end position="75"/>
    </location>
</feature>
<evidence type="ECO:0000313" key="2">
    <source>
        <dbReference type="EMBL" id="CAJ1397754.1"/>
    </source>
</evidence>
<name>A0AA36J274_9DINO</name>
<feature type="compositionally biased region" description="Pro residues" evidence="1">
    <location>
        <begin position="43"/>
        <end position="53"/>
    </location>
</feature>
<proteinExistence type="predicted"/>
<evidence type="ECO:0000256" key="1">
    <source>
        <dbReference type="SAM" id="MobiDB-lite"/>
    </source>
</evidence>
<dbReference type="PRINTS" id="PR01217">
    <property type="entry name" value="PRICHEXTENSN"/>
</dbReference>
<dbReference type="EMBL" id="CAUJNA010003277">
    <property type="protein sequence ID" value="CAJ1397754.1"/>
    <property type="molecule type" value="Genomic_DNA"/>
</dbReference>
<accession>A0AA36J274</accession>
<feature type="region of interest" description="Disordered" evidence="1">
    <location>
        <begin position="99"/>
        <end position="137"/>
    </location>
</feature>
<feature type="region of interest" description="Disordered" evidence="1">
    <location>
        <begin position="162"/>
        <end position="188"/>
    </location>
</feature>
<feature type="compositionally biased region" description="Low complexity" evidence="1">
    <location>
        <begin position="24"/>
        <end position="42"/>
    </location>
</feature>
<feature type="compositionally biased region" description="Pro residues" evidence="1">
    <location>
        <begin position="111"/>
        <end position="123"/>
    </location>
</feature>
<feature type="region of interest" description="Disordered" evidence="1">
    <location>
        <begin position="22"/>
        <end position="85"/>
    </location>
</feature>
<dbReference type="AlphaFoldDB" id="A0AA36J274"/>
<sequence>MEGFEVKEGDPYKQLEDFIESQRAALAAEPEVREAPAPAGPLLTPPTPPPTPAPALAEALQAAKATPAKGGAAPAECKAPHMPAPRLGKAQVPQVVPVPQRAPSAGFGGPMRPPQVVPVPAKPQAPSAPQQPRAPHVVPVPKFATSKASASPMMVAPKRVQPMWPQPDAKRPRPPPAPAVPGPVRTWW</sequence>
<protein>
    <submittedName>
        <fullName evidence="2">Uncharacterized protein</fullName>
    </submittedName>
</protein>
<keyword evidence="3" id="KW-1185">Reference proteome</keyword>
<organism evidence="2 3">
    <name type="scientific">Effrenium voratum</name>
    <dbReference type="NCBI Taxonomy" id="2562239"/>
    <lineage>
        <taxon>Eukaryota</taxon>
        <taxon>Sar</taxon>
        <taxon>Alveolata</taxon>
        <taxon>Dinophyceae</taxon>
        <taxon>Suessiales</taxon>
        <taxon>Symbiodiniaceae</taxon>
        <taxon>Effrenium</taxon>
    </lineage>
</organism>
<gene>
    <name evidence="2" type="ORF">EVOR1521_LOCUS21704</name>
</gene>
<evidence type="ECO:0000313" key="3">
    <source>
        <dbReference type="Proteomes" id="UP001178507"/>
    </source>
</evidence>
<dbReference type="Proteomes" id="UP001178507">
    <property type="component" value="Unassembled WGS sequence"/>
</dbReference>
<reference evidence="2" key="1">
    <citation type="submission" date="2023-08" db="EMBL/GenBank/DDBJ databases">
        <authorList>
            <person name="Chen Y."/>
            <person name="Shah S."/>
            <person name="Dougan E. K."/>
            <person name="Thang M."/>
            <person name="Chan C."/>
        </authorList>
    </citation>
    <scope>NUCLEOTIDE SEQUENCE</scope>
</reference>
<feature type="compositionally biased region" description="Low complexity" evidence="1">
    <location>
        <begin position="124"/>
        <end position="135"/>
    </location>
</feature>